<evidence type="ECO:0000313" key="7">
    <source>
        <dbReference type="Proteomes" id="UP001359886"/>
    </source>
</evidence>
<feature type="transmembrane region" description="Helical" evidence="4">
    <location>
        <begin position="337"/>
        <end position="359"/>
    </location>
</feature>
<gene>
    <name evidence="6" type="ORF">V3330_02515</name>
</gene>
<keyword evidence="1 4" id="KW-0812">Transmembrane</keyword>
<dbReference type="PROSITE" id="PS50850">
    <property type="entry name" value="MFS"/>
    <property type="match status" value="1"/>
</dbReference>
<dbReference type="InterPro" id="IPR011701">
    <property type="entry name" value="MFS"/>
</dbReference>
<feature type="transmembrane region" description="Helical" evidence="4">
    <location>
        <begin position="279"/>
        <end position="297"/>
    </location>
</feature>
<organism evidence="6 7">
    <name type="scientific">Elongatibacter sediminis</name>
    <dbReference type="NCBI Taxonomy" id="3119006"/>
    <lineage>
        <taxon>Bacteria</taxon>
        <taxon>Pseudomonadati</taxon>
        <taxon>Pseudomonadota</taxon>
        <taxon>Gammaproteobacteria</taxon>
        <taxon>Chromatiales</taxon>
        <taxon>Wenzhouxiangellaceae</taxon>
        <taxon>Elongatibacter</taxon>
    </lineage>
</organism>
<feature type="transmembrane region" description="Helical" evidence="4">
    <location>
        <begin position="303"/>
        <end position="325"/>
    </location>
</feature>
<feature type="transmembrane region" description="Helical" evidence="4">
    <location>
        <begin position="212"/>
        <end position="234"/>
    </location>
</feature>
<sequence>MNKPHSDTRLQRWAVVAGIVLLGFNLRPVAVSVGPLLAEVEQGLGMGEVATALLTSLPVLAFAFFGALAPAAAGRAGLHRLTFLALLAVVGGLLGRSATSSVPLFLLLSMVALAGMAAANVLLPSLVKLHFPNRIGLLTALYTAALSVGITVSSVFTVPLAVQFGSWRGGLAFWAVAAAVAAVPWVLLLRHDAALRTRRRSISLWQVARTRLGWTMALFFGLQAAQAYTVFGWFAQVYRDAGFSPAHAGMMLGLVTGVSIPLSLWAPNAVARTSNQTRLMLGLITCYPLGYLGLAVAPVSGAWLWALLVGVGMSIFPVVLTLIALRSRTADGTAALSGFAQSVGYGLSAIGPFGIGLIYHATEGWVWPMLALSVVGVATAVLAVSAGRSQYIEDQIGS</sequence>
<evidence type="ECO:0000256" key="1">
    <source>
        <dbReference type="ARBA" id="ARBA00022692"/>
    </source>
</evidence>
<dbReference type="SUPFAM" id="SSF103473">
    <property type="entry name" value="MFS general substrate transporter"/>
    <property type="match status" value="1"/>
</dbReference>
<evidence type="ECO:0000256" key="2">
    <source>
        <dbReference type="ARBA" id="ARBA00022989"/>
    </source>
</evidence>
<feature type="transmembrane region" description="Helical" evidence="4">
    <location>
        <begin position="12"/>
        <end position="37"/>
    </location>
</feature>
<protein>
    <submittedName>
        <fullName evidence="6">MFS transporter</fullName>
    </submittedName>
</protein>
<dbReference type="Gene3D" id="1.20.1250.20">
    <property type="entry name" value="MFS general substrate transporter like domains"/>
    <property type="match status" value="1"/>
</dbReference>
<feature type="transmembrane region" description="Helical" evidence="4">
    <location>
        <begin position="81"/>
        <end position="98"/>
    </location>
</feature>
<feature type="transmembrane region" description="Helical" evidence="4">
    <location>
        <begin position="171"/>
        <end position="191"/>
    </location>
</feature>
<feature type="transmembrane region" description="Helical" evidence="4">
    <location>
        <begin position="246"/>
        <end position="267"/>
    </location>
</feature>
<dbReference type="InterPro" id="IPR052524">
    <property type="entry name" value="MFS_Cyanate_Porter"/>
</dbReference>
<evidence type="ECO:0000256" key="3">
    <source>
        <dbReference type="ARBA" id="ARBA00023136"/>
    </source>
</evidence>
<name>A0AAW9RCJ1_9GAMM</name>
<dbReference type="AlphaFoldDB" id="A0AAW9RCJ1"/>
<dbReference type="PANTHER" id="PTHR23523:SF2">
    <property type="entry name" value="2-NITROIMIDAZOLE TRANSPORTER"/>
    <property type="match status" value="1"/>
</dbReference>
<dbReference type="EMBL" id="JAZHOG010000001">
    <property type="protein sequence ID" value="MEJ8566488.1"/>
    <property type="molecule type" value="Genomic_DNA"/>
</dbReference>
<dbReference type="GO" id="GO:0022857">
    <property type="term" value="F:transmembrane transporter activity"/>
    <property type="evidence" value="ECO:0007669"/>
    <property type="project" value="InterPro"/>
</dbReference>
<reference evidence="6 7" key="1">
    <citation type="submission" date="2024-02" db="EMBL/GenBank/DDBJ databases">
        <title>A novel Wenzhouxiangellaceae bacterium, isolated from coastal sediments.</title>
        <authorList>
            <person name="Du Z.-J."/>
            <person name="Ye Y.-Q."/>
            <person name="Zhang X.-Y."/>
        </authorList>
    </citation>
    <scope>NUCLEOTIDE SEQUENCE [LARGE SCALE GENOMIC DNA]</scope>
    <source>
        <strain evidence="6 7">CH-27</strain>
    </source>
</reference>
<feature type="domain" description="Major facilitator superfamily (MFS) profile" evidence="5">
    <location>
        <begin position="11"/>
        <end position="388"/>
    </location>
</feature>
<feature type="transmembrane region" description="Helical" evidence="4">
    <location>
        <begin position="365"/>
        <end position="386"/>
    </location>
</feature>
<keyword evidence="2 4" id="KW-1133">Transmembrane helix</keyword>
<feature type="transmembrane region" description="Helical" evidence="4">
    <location>
        <begin position="49"/>
        <end position="69"/>
    </location>
</feature>
<accession>A0AAW9RCJ1</accession>
<dbReference type="InterPro" id="IPR020846">
    <property type="entry name" value="MFS_dom"/>
</dbReference>
<evidence type="ECO:0000313" key="6">
    <source>
        <dbReference type="EMBL" id="MEJ8566488.1"/>
    </source>
</evidence>
<dbReference type="Pfam" id="PF07690">
    <property type="entry name" value="MFS_1"/>
    <property type="match status" value="1"/>
</dbReference>
<keyword evidence="7" id="KW-1185">Reference proteome</keyword>
<dbReference type="RefSeq" id="WP_354693806.1">
    <property type="nucleotide sequence ID" value="NZ_JAZHOG010000001.1"/>
</dbReference>
<dbReference type="Proteomes" id="UP001359886">
    <property type="component" value="Unassembled WGS sequence"/>
</dbReference>
<feature type="transmembrane region" description="Helical" evidence="4">
    <location>
        <begin position="104"/>
        <end position="123"/>
    </location>
</feature>
<dbReference type="InterPro" id="IPR036259">
    <property type="entry name" value="MFS_trans_sf"/>
</dbReference>
<keyword evidence="3 4" id="KW-0472">Membrane</keyword>
<proteinExistence type="predicted"/>
<feature type="transmembrane region" description="Helical" evidence="4">
    <location>
        <begin position="135"/>
        <end position="159"/>
    </location>
</feature>
<dbReference type="PANTHER" id="PTHR23523">
    <property type="match status" value="1"/>
</dbReference>
<evidence type="ECO:0000259" key="5">
    <source>
        <dbReference type="PROSITE" id="PS50850"/>
    </source>
</evidence>
<evidence type="ECO:0000256" key="4">
    <source>
        <dbReference type="SAM" id="Phobius"/>
    </source>
</evidence>
<comment type="caution">
    <text evidence="6">The sequence shown here is derived from an EMBL/GenBank/DDBJ whole genome shotgun (WGS) entry which is preliminary data.</text>
</comment>